<comment type="caution">
    <text evidence="1">The sequence shown here is derived from an EMBL/GenBank/DDBJ whole genome shotgun (WGS) entry which is preliminary data.</text>
</comment>
<accession>A0ABU3DBA0</accession>
<organism evidence="1 2">
    <name type="scientific">Autumnicola musiva</name>
    <dbReference type="NCBI Taxonomy" id="3075589"/>
    <lineage>
        <taxon>Bacteria</taxon>
        <taxon>Pseudomonadati</taxon>
        <taxon>Bacteroidota</taxon>
        <taxon>Flavobacteriia</taxon>
        <taxon>Flavobacteriales</taxon>
        <taxon>Flavobacteriaceae</taxon>
        <taxon>Autumnicola</taxon>
    </lineage>
</organism>
<reference evidence="1 2" key="1">
    <citation type="submission" date="2023-09" db="EMBL/GenBank/DDBJ databases">
        <authorList>
            <person name="Rey-Velasco X."/>
        </authorList>
    </citation>
    <scope>NUCLEOTIDE SEQUENCE [LARGE SCALE GENOMIC DNA]</scope>
    <source>
        <strain evidence="1 2">F117</strain>
    </source>
</reference>
<evidence type="ECO:0000313" key="1">
    <source>
        <dbReference type="EMBL" id="MDT0678809.1"/>
    </source>
</evidence>
<dbReference type="CDD" id="cd14789">
    <property type="entry name" value="Tiki"/>
    <property type="match status" value="1"/>
</dbReference>
<dbReference type="PANTHER" id="PTHR40590:SF1">
    <property type="entry name" value="CYTOPLASMIC PROTEIN"/>
    <property type="match status" value="1"/>
</dbReference>
<dbReference type="EMBL" id="JAVRHK010000052">
    <property type="protein sequence ID" value="MDT0678809.1"/>
    <property type="molecule type" value="Genomic_DNA"/>
</dbReference>
<dbReference type="RefSeq" id="WP_311505139.1">
    <property type="nucleotide sequence ID" value="NZ_JAVRHK010000052.1"/>
</dbReference>
<proteinExistence type="predicted"/>
<dbReference type="Proteomes" id="UP001262582">
    <property type="component" value="Unassembled WGS sequence"/>
</dbReference>
<dbReference type="Pfam" id="PF01963">
    <property type="entry name" value="TraB_PrgY_gumN"/>
    <property type="match status" value="2"/>
</dbReference>
<dbReference type="InterPro" id="IPR002816">
    <property type="entry name" value="TraB/PrgY/GumN_fam"/>
</dbReference>
<protein>
    <submittedName>
        <fullName evidence="1">TraB/GumN family protein</fullName>
    </submittedName>
</protein>
<sequence length="246" mass="28334">MKKAVILILIFINLISCSKNDQVDFDTGNLWKITSKSGTESFIFSTIHLYPKDELEIAQEAISSLKKCNTLALEFNMLDSLELQKISTYKMPKSLSKGYSALLSEYDPKELSSMEIQLIEIAKKYELKIIGLESADEMLANLDKFKETEDSKKEKSNQMLIENFQMAFKMYREENIHGIKKNMSQDEPTMTEIIVDQRNKNWIEDIIKTIEKEKTFIAVGMAHFGGENGILNLLHKEGFKLERIKN</sequence>
<name>A0ABU3DBA0_9FLAO</name>
<keyword evidence="2" id="KW-1185">Reference proteome</keyword>
<evidence type="ECO:0000313" key="2">
    <source>
        <dbReference type="Proteomes" id="UP001262582"/>
    </source>
</evidence>
<dbReference type="InterPro" id="IPR047111">
    <property type="entry name" value="YbaP-like"/>
</dbReference>
<gene>
    <name evidence="1" type="ORF">RM539_19740</name>
</gene>
<dbReference type="PANTHER" id="PTHR40590">
    <property type="entry name" value="CYTOPLASMIC PROTEIN-RELATED"/>
    <property type="match status" value="1"/>
</dbReference>